<dbReference type="InterPro" id="IPR013317">
    <property type="entry name" value="DnaA_dom"/>
</dbReference>
<protein>
    <recommendedName>
        <fullName evidence="8 9">Chromosomal replication initiator protein DnaA</fullName>
    </recommendedName>
</protein>
<evidence type="ECO:0000259" key="14">
    <source>
        <dbReference type="SMART" id="SM00760"/>
    </source>
</evidence>
<comment type="subunit">
    <text evidence="8">Oligomerizes as a right-handed, spiral filament on DNA at oriC.</text>
</comment>
<evidence type="ECO:0000256" key="12">
    <source>
        <dbReference type="SAM" id="MobiDB-lite"/>
    </source>
</evidence>
<gene>
    <name evidence="8 15" type="primary">dnaA</name>
    <name evidence="15" type="ORF">SHI21_01175</name>
</gene>
<dbReference type="InterPro" id="IPR020591">
    <property type="entry name" value="Chromosome_initiator_DnaA-like"/>
</dbReference>
<dbReference type="Pfam" id="PF00308">
    <property type="entry name" value="Bac_DnaA"/>
    <property type="match status" value="1"/>
</dbReference>
<feature type="region of interest" description="Domain IV, binds dsDNA" evidence="8">
    <location>
        <begin position="415"/>
        <end position="532"/>
    </location>
</feature>
<dbReference type="RefSeq" id="WP_323574281.1">
    <property type="nucleotide sequence ID" value="NZ_JAYGJQ010000001.1"/>
</dbReference>
<dbReference type="InterPro" id="IPR001957">
    <property type="entry name" value="Chromosome_initiator_DnaA"/>
</dbReference>
<dbReference type="Proteomes" id="UP001302274">
    <property type="component" value="Unassembled WGS sequence"/>
</dbReference>
<keyword evidence="5 8" id="KW-0067">ATP-binding</keyword>
<feature type="binding site" evidence="8">
    <location>
        <position position="245"/>
    </location>
    <ligand>
        <name>ATP</name>
        <dbReference type="ChEBI" id="CHEBI:30616"/>
    </ligand>
</feature>
<keyword evidence="16" id="KW-1185">Reference proteome</keyword>
<dbReference type="InterPro" id="IPR003593">
    <property type="entry name" value="AAA+_ATPase"/>
</dbReference>
<dbReference type="InterPro" id="IPR027417">
    <property type="entry name" value="P-loop_NTPase"/>
</dbReference>
<dbReference type="Gene3D" id="3.30.300.180">
    <property type="match status" value="1"/>
</dbReference>
<dbReference type="PANTHER" id="PTHR30050:SF2">
    <property type="entry name" value="CHROMOSOMAL REPLICATION INITIATOR PROTEIN DNAA"/>
    <property type="match status" value="1"/>
</dbReference>
<dbReference type="CDD" id="cd06571">
    <property type="entry name" value="Bac_DnaA_C"/>
    <property type="match status" value="1"/>
</dbReference>
<feature type="domain" description="AAA+ ATPase" evidence="13">
    <location>
        <begin position="230"/>
        <end position="360"/>
    </location>
</feature>
<dbReference type="SMART" id="SM00760">
    <property type="entry name" value="Bac_DnaA_C"/>
    <property type="match status" value="1"/>
</dbReference>
<feature type="binding site" evidence="8">
    <location>
        <position position="243"/>
    </location>
    <ligand>
        <name>ATP</name>
        <dbReference type="ChEBI" id="CHEBI:30616"/>
    </ligand>
</feature>
<evidence type="ECO:0000256" key="11">
    <source>
        <dbReference type="RuleBase" id="RU004227"/>
    </source>
</evidence>
<proteinExistence type="inferred from homology"/>
<evidence type="ECO:0000256" key="1">
    <source>
        <dbReference type="ARBA" id="ARBA00006583"/>
    </source>
</evidence>
<keyword evidence="7 8" id="KW-0238">DNA-binding</keyword>
<dbReference type="CDD" id="cd00009">
    <property type="entry name" value="AAA"/>
    <property type="match status" value="1"/>
</dbReference>
<dbReference type="PROSITE" id="PS01008">
    <property type="entry name" value="DNAA"/>
    <property type="match status" value="1"/>
</dbReference>
<feature type="region of interest" description="Disordered" evidence="12">
    <location>
        <begin position="33"/>
        <end position="52"/>
    </location>
</feature>
<accession>A0ABU5VP31</accession>
<keyword evidence="6 8" id="KW-0446">Lipid-binding</keyword>
<comment type="function">
    <text evidence="8 10">Plays an essential role in the initiation and regulation of chromosomal replication. ATP-DnaA binds to the origin of replication (oriC) to initiate formation of the DNA replication initiation complex once per cell cycle. Binds the DnaA box (a 9 base pair repeat at the origin) and separates the double-stranded (ds)DNA. Forms a right-handed helical filament on oriC DNA; dsDNA binds to the exterior of the filament while single-stranded (ss)DNA is stabiized in the filament's interior. The ATP-DnaA-oriC complex binds and stabilizes one strand of the AT-rich DNA unwinding element (DUE), permitting loading of DNA polymerase. After initiation quickly degrades to an ADP-DnaA complex that is not apt for DNA replication. Binds acidic phospholipids.</text>
</comment>
<dbReference type="InterPro" id="IPR010921">
    <property type="entry name" value="Trp_repressor/repl_initiator"/>
</dbReference>
<dbReference type="SUPFAM" id="SSF48295">
    <property type="entry name" value="TrpR-like"/>
    <property type="match status" value="1"/>
</dbReference>
<sequence length="532" mass="60472">MAQEFPSQLIKHFFSIGNETKPNDHFFGQFSNEQTSQNKSIETTNNESEESRDELSLINQEVLNHLRTIVPELKFSTYFENSLELKSIANQNAIFEVRTAFIKKSAELYKEEIAKSIYNVLGTQYEIIINAKDQSNDVAPNFSSANFHIKDTSDRPRAMGATKFTLDLTPTRDDLKSRVDAEYIEHMNPNKSGIRVDRSKTFDNFIVGPTNNIAQAASKAVALNPGKDGKYPSLYIHSNSGLGKTHLLHAVANEIAEKHPSYNICLITTRDFMEEMIGLMKINKINDFFKKYTERVDVLMIDDIHELKNKEGTQDQFFHVFNEMHNKGKQLIFTSDKNPKEITGISERIKSRLQWGLVVDIQPPDLETRIAILRRKMEALDLYINEDVLTLIASRIKTNIRELEGSLVRLKAVSELMNVEIEVDLVKEQLMLPNSENEKEITIESVAKATAQYFRLPLADLKSKGRNQDITKARHVAMYLARKVVNAKQQEIGAYFGGRDHSSVIHAVNTISEKVKTDSSLSKDINAIESNL</sequence>
<evidence type="ECO:0000256" key="4">
    <source>
        <dbReference type="ARBA" id="ARBA00022741"/>
    </source>
</evidence>
<comment type="caution">
    <text evidence="8">Lacks conserved residue(s) required for the propagation of feature annotation.</text>
</comment>
<keyword evidence="2 8" id="KW-0963">Cytoplasm</keyword>
<comment type="similarity">
    <text evidence="1 8 11">Belongs to the DnaA family.</text>
</comment>
<dbReference type="HAMAP" id="MF_00377">
    <property type="entry name" value="DnaA_bact"/>
    <property type="match status" value="1"/>
</dbReference>
<feature type="region of interest" description="Domain I, interacts with DnaA modulators" evidence="8">
    <location>
        <begin position="1"/>
        <end position="152"/>
    </location>
</feature>
<reference evidence="15 16" key="1">
    <citation type="submission" date="2023-11" db="EMBL/GenBank/DDBJ databases">
        <title>A Novel Polar Bacteriovorax (B. antarcticus) Isolated from the Biocrust in Antarctica.</title>
        <authorList>
            <person name="Mun W."/>
            <person name="Choi S.Y."/>
            <person name="Mitchell R.J."/>
        </authorList>
    </citation>
    <scope>NUCLEOTIDE SEQUENCE [LARGE SCALE GENOMIC DNA]</scope>
    <source>
        <strain evidence="15 16">PP10</strain>
    </source>
</reference>
<evidence type="ECO:0000256" key="8">
    <source>
        <dbReference type="HAMAP-Rule" id="MF_00377"/>
    </source>
</evidence>
<name>A0ABU5VP31_9BACT</name>
<evidence type="ECO:0000256" key="7">
    <source>
        <dbReference type="ARBA" id="ARBA00023125"/>
    </source>
</evidence>
<dbReference type="SUPFAM" id="SSF52540">
    <property type="entry name" value="P-loop containing nucleoside triphosphate hydrolases"/>
    <property type="match status" value="1"/>
</dbReference>
<comment type="subcellular location">
    <subcellularLocation>
        <location evidence="8">Cytoplasm</location>
    </subcellularLocation>
</comment>
<dbReference type="Gene3D" id="1.10.8.60">
    <property type="match status" value="1"/>
</dbReference>
<feature type="binding site" evidence="8">
    <location>
        <position position="244"/>
    </location>
    <ligand>
        <name>ATP</name>
        <dbReference type="ChEBI" id="CHEBI:30616"/>
    </ligand>
</feature>
<evidence type="ECO:0000256" key="10">
    <source>
        <dbReference type="RuleBase" id="RU000577"/>
    </source>
</evidence>
<dbReference type="InterPro" id="IPR038454">
    <property type="entry name" value="DnaA_N_sf"/>
</dbReference>
<dbReference type="InterPro" id="IPR013159">
    <property type="entry name" value="DnaA_C"/>
</dbReference>
<evidence type="ECO:0000256" key="5">
    <source>
        <dbReference type="ARBA" id="ARBA00022840"/>
    </source>
</evidence>
<comment type="domain">
    <text evidence="8">Domain I is involved in oligomerization and binding regulators, domain II is flexibile and of varying length in different bacteria, domain III forms the AAA+ region, while domain IV binds dsDNA.</text>
</comment>
<dbReference type="PANTHER" id="PTHR30050">
    <property type="entry name" value="CHROMOSOMAL REPLICATION INITIATOR PROTEIN DNAA"/>
    <property type="match status" value="1"/>
</dbReference>
<dbReference type="NCBIfam" id="TIGR00362">
    <property type="entry name" value="DnaA"/>
    <property type="match status" value="1"/>
</dbReference>
<dbReference type="Pfam" id="PF08299">
    <property type="entry name" value="Bac_DnaA_C"/>
    <property type="match status" value="1"/>
</dbReference>
<feature type="binding site" evidence="8">
    <location>
        <position position="241"/>
    </location>
    <ligand>
        <name>ATP</name>
        <dbReference type="ChEBI" id="CHEBI:30616"/>
    </ligand>
</feature>
<evidence type="ECO:0000256" key="2">
    <source>
        <dbReference type="ARBA" id="ARBA00022490"/>
    </source>
</evidence>
<organism evidence="15 16">
    <name type="scientific">Bacteriovorax antarcticus</name>
    <dbReference type="NCBI Taxonomy" id="3088717"/>
    <lineage>
        <taxon>Bacteria</taxon>
        <taxon>Pseudomonadati</taxon>
        <taxon>Bdellovibrionota</taxon>
        <taxon>Bacteriovoracia</taxon>
        <taxon>Bacteriovoracales</taxon>
        <taxon>Bacteriovoracaceae</taxon>
        <taxon>Bacteriovorax</taxon>
    </lineage>
</organism>
<keyword evidence="4 8" id="KW-0547">Nucleotide-binding</keyword>
<dbReference type="PRINTS" id="PR00051">
    <property type="entry name" value="DNAA"/>
</dbReference>
<evidence type="ECO:0000256" key="9">
    <source>
        <dbReference type="NCBIfam" id="TIGR00362"/>
    </source>
</evidence>
<evidence type="ECO:0000256" key="6">
    <source>
        <dbReference type="ARBA" id="ARBA00023121"/>
    </source>
</evidence>
<evidence type="ECO:0000256" key="3">
    <source>
        <dbReference type="ARBA" id="ARBA00022705"/>
    </source>
</evidence>
<dbReference type="EMBL" id="JAYGJQ010000001">
    <property type="protein sequence ID" value="MEA9354793.1"/>
    <property type="molecule type" value="Genomic_DNA"/>
</dbReference>
<dbReference type="Gene3D" id="1.10.1750.10">
    <property type="match status" value="1"/>
</dbReference>
<dbReference type="InterPro" id="IPR018312">
    <property type="entry name" value="Chromosome_initiator_DnaA_CS"/>
</dbReference>
<dbReference type="Gene3D" id="3.40.50.300">
    <property type="entry name" value="P-loop containing nucleotide triphosphate hydrolases"/>
    <property type="match status" value="1"/>
</dbReference>
<comment type="caution">
    <text evidence="15">The sequence shown here is derived from an EMBL/GenBank/DDBJ whole genome shotgun (WGS) entry which is preliminary data.</text>
</comment>
<evidence type="ECO:0000259" key="13">
    <source>
        <dbReference type="SMART" id="SM00382"/>
    </source>
</evidence>
<keyword evidence="3 8" id="KW-0235">DNA replication</keyword>
<evidence type="ECO:0000313" key="16">
    <source>
        <dbReference type="Proteomes" id="UP001302274"/>
    </source>
</evidence>
<dbReference type="SMART" id="SM00382">
    <property type="entry name" value="AAA"/>
    <property type="match status" value="1"/>
</dbReference>
<feature type="domain" description="Chromosomal replication initiator DnaA C-terminal" evidence="14">
    <location>
        <begin position="442"/>
        <end position="511"/>
    </location>
</feature>
<evidence type="ECO:0000313" key="15">
    <source>
        <dbReference type="EMBL" id="MEA9354793.1"/>
    </source>
</evidence>